<dbReference type="Gene3D" id="2.40.160.200">
    <property type="entry name" value="LURP1-related"/>
    <property type="match status" value="1"/>
</dbReference>
<protein>
    <submittedName>
        <fullName evidence="2">Uncharacterized protein</fullName>
    </submittedName>
</protein>
<name>A0ABU7Z4P7_9MICO</name>
<dbReference type="SUPFAM" id="SSF54518">
    <property type="entry name" value="Tubby C-terminal domain-like"/>
    <property type="match status" value="1"/>
</dbReference>
<dbReference type="Pfam" id="PF04525">
    <property type="entry name" value="LOR"/>
    <property type="match status" value="1"/>
</dbReference>
<comment type="caution">
    <text evidence="2">The sequence shown here is derived from an EMBL/GenBank/DDBJ whole genome shotgun (WGS) entry which is preliminary data.</text>
</comment>
<dbReference type="InterPro" id="IPR007612">
    <property type="entry name" value="LOR"/>
</dbReference>
<evidence type="ECO:0000313" key="2">
    <source>
        <dbReference type="EMBL" id="MEG3614387.1"/>
    </source>
</evidence>
<sequence length="169" mass="18644">MPLPPPPAGWSRYVLKSTFGMGRDFAVLHPDTGDQSWFVDGKVGMRPKADVKDRDGEVVYTVTGKMFGIPKQMTIADADGTEIAALRAKMFSPVKDRMSMEVPGGEPWSLEGSFIEKDYAVTVGGRHVVQITQKWVTIRDAYTLDVADGVDVGLALAVVWAIDRWVERD</sequence>
<reference evidence="2" key="1">
    <citation type="journal article" date="2024" name="Antonie Van Leeuwenhoek">
        <title>Isoptericola haloaureus sp. nov., a dimorphic actinobacterium isolated from mangrove sediments of southeast India, implicating biosaline agricultural significance through nitrogen fixation and salt tolerance genes.</title>
        <authorList>
            <person name="Prathaban M."/>
            <person name="Prathiviraj R."/>
            <person name="Ravichandran M."/>
            <person name="Natarajan S.D."/>
            <person name="Sobanaa M."/>
            <person name="Hari Krishna Kumar S."/>
            <person name="Chandrasekar V."/>
            <person name="Selvin J."/>
        </authorList>
    </citation>
    <scope>NUCLEOTIDE SEQUENCE</scope>
    <source>
        <strain evidence="2">MP1014</strain>
    </source>
</reference>
<dbReference type="RefSeq" id="WP_332901188.1">
    <property type="nucleotide sequence ID" value="NZ_JBAGLP010000110.1"/>
</dbReference>
<dbReference type="InterPro" id="IPR025659">
    <property type="entry name" value="Tubby-like_C"/>
</dbReference>
<comment type="similarity">
    <text evidence="1">Belongs to the LOR family.</text>
</comment>
<dbReference type="Proteomes" id="UP001310387">
    <property type="component" value="Unassembled WGS sequence"/>
</dbReference>
<organism evidence="2 3">
    <name type="scientific">Isoptericola haloaureus</name>
    <dbReference type="NCBI Taxonomy" id="1542902"/>
    <lineage>
        <taxon>Bacteria</taxon>
        <taxon>Bacillati</taxon>
        <taxon>Actinomycetota</taxon>
        <taxon>Actinomycetes</taxon>
        <taxon>Micrococcales</taxon>
        <taxon>Promicromonosporaceae</taxon>
        <taxon>Isoptericola</taxon>
    </lineage>
</organism>
<dbReference type="EMBL" id="JBAGLP010000110">
    <property type="protein sequence ID" value="MEG3614387.1"/>
    <property type="molecule type" value="Genomic_DNA"/>
</dbReference>
<evidence type="ECO:0000313" key="3">
    <source>
        <dbReference type="Proteomes" id="UP001310387"/>
    </source>
</evidence>
<dbReference type="InterPro" id="IPR038595">
    <property type="entry name" value="LOR_sf"/>
</dbReference>
<proteinExistence type="inferred from homology"/>
<keyword evidence="3" id="KW-1185">Reference proteome</keyword>
<gene>
    <name evidence="2" type="ORF">V5O49_04540</name>
</gene>
<accession>A0ABU7Z4P7</accession>
<evidence type="ECO:0000256" key="1">
    <source>
        <dbReference type="ARBA" id="ARBA00005437"/>
    </source>
</evidence>
<reference evidence="2" key="2">
    <citation type="submission" date="2024-02" db="EMBL/GenBank/DDBJ databases">
        <authorList>
            <person name="Prathaban M."/>
            <person name="Mythili R."/>
            <person name="Sharmila Devi N."/>
            <person name="Sobanaa M."/>
            <person name="Prathiviraj R."/>
            <person name="Selvin J."/>
        </authorList>
    </citation>
    <scope>NUCLEOTIDE SEQUENCE</scope>
    <source>
        <strain evidence="2">MP1014</strain>
    </source>
</reference>